<evidence type="ECO:0000313" key="1">
    <source>
        <dbReference type="EMBL" id="KAB8302739.1"/>
    </source>
</evidence>
<dbReference type="AlphaFoldDB" id="A0A5N6KHN0"/>
<reference evidence="1 2" key="1">
    <citation type="submission" date="2019-06" db="EMBL/GenBank/DDBJ databases">
        <title>Genome Sequence of the Brown Rot Fungal Pathogen Monilinia laxa.</title>
        <authorList>
            <person name="De Miccolis Angelini R.M."/>
            <person name="Landi L."/>
            <person name="Abate D."/>
            <person name="Pollastro S."/>
            <person name="Romanazzi G."/>
            <person name="Faretra F."/>
        </authorList>
    </citation>
    <scope>NUCLEOTIDE SEQUENCE [LARGE SCALE GENOMIC DNA]</scope>
    <source>
        <strain evidence="1 2">Mlax316</strain>
    </source>
</reference>
<evidence type="ECO:0000313" key="2">
    <source>
        <dbReference type="Proteomes" id="UP000326757"/>
    </source>
</evidence>
<keyword evidence="2" id="KW-1185">Reference proteome</keyword>
<dbReference type="Proteomes" id="UP000326757">
    <property type="component" value="Unassembled WGS sequence"/>
</dbReference>
<organism evidence="1 2">
    <name type="scientific">Monilinia laxa</name>
    <name type="common">Brown rot fungus</name>
    <name type="synonym">Sclerotinia laxa</name>
    <dbReference type="NCBI Taxonomy" id="61186"/>
    <lineage>
        <taxon>Eukaryota</taxon>
        <taxon>Fungi</taxon>
        <taxon>Dikarya</taxon>
        <taxon>Ascomycota</taxon>
        <taxon>Pezizomycotina</taxon>
        <taxon>Leotiomycetes</taxon>
        <taxon>Helotiales</taxon>
        <taxon>Sclerotiniaceae</taxon>
        <taxon>Monilinia</taxon>
    </lineage>
</organism>
<comment type="caution">
    <text evidence="1">The sequence shown here is derived from an EMBL/GenBank/DDBJ whole genome shotgun (WGS) entry which is preliminary data.</text>
</comment>
<dbReference type="EMBL" id="VIGI01000003">
    <property type="protein sequence ID" value="KAB8302739.1"/>
    <property type="molecule type" value="Genomic_DNA"/>
</dbReference>
<gene>
    <name evidence="1" type="ORF">EYC80_006092</name>
</gene>
<sequence>MFNVSSVPTRETQSFYPIGNTPAANLFEYHASKSNKDMTDILLLACSDPRTRNALLFSLIIDNTASYGSQSPKEKAKAYWKSDEVAGNKDNIKALGSGGKGFLNPTFAVSVISERFILNSDPLSSYQVSQVFDNSASKTRVLEDLVASAKKDFADWCKTLAEYVAASSVVVNFYVGDAITFSHELALLGHVEVTSVLTRLYTKPWSAKPLLLDGPGASLLPTAFEIIDTSNIVE</sequence>
<dbReference type="OrthoDB" id="432970at2759"/>
<name>A0A5N6KHN0_MONLA</name>
<protein>
    <submittedName>
        <fullName evidence="1">Uncharacterized protein</fullName>
    </submittedName>
</protein>
<accession>A0A5N6KHN0</accession>
<proteinExistence type="predicted"/>